<dbReference type="Proteomes" id="UP000092950">
    <property type="component" value="Chromosome"/>
</dbReference>
<protein>
    <submittedName>
        <fullName evidence="4">Filamentous hemagglutinin</fullName>
    </submittedName>
</protein>
<feature type="region of interest" description="Disordered" evidence="1">
    <location>
        <begin position="720"/>
        <end position="764"/>
    </location>
</feature>
<proteinExistence type="predicted"/>
<name>A0A0J6C1A8_9BORD</name>
<evidence type="ECO:0000256" key="1">
    <source>
        <dbReference type="SAM" id="MobiDB-lite"/>
    </source>
</evidence>
<dbReference type="Pfam" id="PF05860">
    <property type="entry name" value="TPS"/>
    <property type="match status" value="1"/>
</dbReference>
<dbReference type="Gene3D" id="2.160.20.10">
    <property type="entry name" value="Single-stranded right-handed beta-helix, Pectin lyase-like"/>
    <property type="match status" value="1"/>
</dbReference>
<feature type="compositionally biased region" description="Basic and acidic residues" evidence="1">
    <location>
        <begin position="943"/>
        <end position="974"/>
    </location>
</feature>
<dbReference type="NCBIfam" id="TIGR01901">
    <property type="entry name" value="adhes_NPXG"/>
    <property type="match status" value="1"/>
</dbReference>
<reference evidence="3 6" key="2">
    <citation type="submission" date="2016-07" db="EMBL/GenBank/DDBJ databases">
        <title>Complete genome sequences of Bordetella pseudohinzii.</title>
        <authorList>
            <person name="Spilker T."/>
            <person name="Darrah R."/>
            <person name="LiPuma J.J."/>
        </authorList>
    </citation>
    <scope>NUCLEOTIDE SEQUENCE [LARGE SCALE GENOMIC DNA]</scope>
    <source>
        <strain evidence="3 6">HI4681</strain>
    </source>
</reference>
<dbReference type="KEGG" id="bpdz:BBN53_09125"/>
<dbReference type="OrthoDB" id="5666689at2"/>
<organism evidence="4 5">
    <name type="scientific">Bordetella pseudohinzii</name>
    <dbReference type="NCBI Taxonomy" id="1331258"/>
    <lineage>
        <taxon>Bacteria</taxon>
        <taxon>Pseudomonadati</taxon>
        <taxon>Pseudomonadota</taxon>
        <taxon>Betaproteobacteria</taxon>
        <taxon>Burkholderiales</taxon>
        <taxon>Alcaligenaceae</taxon>
        <taxon>Bordetella</taxon>
    </lineage>
</organism>
<dbReference type="EMBL" id="CYTV01000014">
    <property type="protein sequence ID" value="CUJ09586.1"/>
    <property type="molecule type" value="Genomic_DNA"/>
</dbReference>
<feature type="compositionally biased region" description="Basic residues" evidence="1">
    <location>
        <begin position="1"/>
        <end position="11"/>
    </location>
</feature>
<dbReference type="Proteomes" id="UP000053096">
    <property type="component" value="Unassembled WGS sequence"/>
</dbReference>
<keyword evidence="6" id="KW-1185">Reference proteome</keyword>
<feature type="region of interest" description="Disordered" evidence="1">
    <location>
        <begin position="778"/>
        <end position="797"/>
    </location>
</feature>
<feature type="compositionally biased region" description="Low complexity" evidence="1">
    <location>
        <begin position="13"/>
        <end position="29"/>
    </location>
</feature>
<evidence type="ECO:0000259" key="2">
    <source>
        <dbReference type="SMART" id="SM00912"/>
    </source>
</evidence>
<dbReference type="InterPro" id="IPR050972">
    <property type="entry name" value="SDr-like"/>
</dbReference>
<evidence type="ECO:0000313" key="4">
    <source>
        <dbReference type="EMBL" id="CUJ09586.1"/>
    </source>
</evidence>
<dbReference type="RefSeq" id="WP_043208014.1">
    <property type="nucleotide sequence ID" value="NZ_CAJGUP010000008.1"/>
</dbReference>
<gene>
    <name evidence="4" type="primary">fhaB_3</name>
    <name evidence="3" type="ORF">BBN53_09125</name>
    <name evidence="4" type="ORF">ERS370011_03740</name>
</gene>
<accession>A0A0M9III2</accession>
<evidence type="ECO:0000313" key="3">
    <source>
        <dbReference type="EMBL" id="ANY16046.1"/>
    </source>
</evidence>
<sequence length="998" mass="108059">MNRHRSRRPHRPAAPVSAAQHRHSLFQPAPGGGQAPRGLPLRLLGTLLFGTLSTPAVLAADVNGPQVINIQAPDARGISHNRHEHFDIHQPGMVLNNSAQAGQSQLAGQLAANPNLKGGPSASTIINEVTGLQRSSLQGALEVFGQRANVIIANPNGITADGLRTINVNDLTLTTGVVGQNARDPLLRVTQGDIEITGSGVDTTGLQLFDVMAKSVAINGPIGRGHDTDLRVTAGSSQRDRIDSAPKGTGDFSMGQPAISGSLAGSMYGRNILLQTTDSGAGVRHEGAITGMGQLRVLANGDITLHEVNNKDAMAAVTHGGRVSRQQYAAARNQAADIRSSHGSVQIDKASLARLARVNAGNNVDLTAVEQSGLVEVKAGASAHIGKVDHTRELRVEAASIDLNEVGDNVGAGRFEASHGISLNQQDVRFQDALFLQAEHISFGNSLAARQVEIRAGDWSLAGHQRISADDQLALSGRQITLQEGSVLKGGDILATVENLFENAGDISAERVVELKGKNLRAQRNEWGSPMPTPSGIELRNYGKITGGTVALDLNQAENQGSIQAKDDLQVYLDRRLFNMGNVQAGRITARISGEQAQGLLNQGTLAATGDIVLHVNGNVLNEHGGKITAGRDLSIGSAADSLYGGRLMTVLNTAATMAAGHDMTIQARDAIVNLGGQLTAGHERRLEAPIVIDDPNADASRYTVYGGLEDRLAAAGQTANDAHASLQRQQADAGHAHHWGAPQADEGWPTSHPSEEAQPDEQARNLDAERQRHLDVQKRREAEMQRRQAEQQRREHVENFRLAHQQWEQQLASQPQPQPQPEPEPEPEPQPLPQPLPEPQPEPTPEPMPEPDLEPELDPEFDLPIELHPELERELELELHPGLEEELELEIHPGMETQPEPAPQPEPEPEPQPEPMPQPPHSQATQQQDREAERRRHQAIKQRADAERQRQQERRERLEKFRLAEQQRPKSEEELQAVAQNNKEAAERNARLMRGEL</sequence>
<reference evidence="4 5" key="1">
    <citation type="submission" date="2015-09" db="EMBL/GenBank/DDBJ databases">
        <authorList>
            <person name="Jackson K.R."/>
            <person name="Lunt B.L."/>
            <person name="Fisher J.N.B."/>
            <person name="Gardner A.V."/>
            <person name="Bailey M.E."/>
            <person name="Deus L.M."/>
            <person name="Earl A.S."/>
            <person name="Gibby P.D."/>
            <person name="Hartmann K.A."/>
            <person name="Liu J.E."/>
            <person name="Manci A.M."/>
            <person name="Nielsen D.A."/>
            <person name="Solomon M.B."/>
            <person name="Breakwell D.P."/>
            <person name="Burnett S.H."/>
            <person name="Grose J.H."/>
        </authorList>
    </citation>
    <scope>NUCLEOTIDE SEQUENCE [LARGE SCALE GENOMIC DNA]</scope>
    <source>
        <strain evidence="4 5">2789STDY5608636</strain>
    </source>
</reference>
<evidence type="ECO:0000313" key="6">
    <source>
        <dbReference type="Proteomes" id="UP000092950"/>
    </source>
</evidence>
<dbReference type="InterPro" id="IPR008638">
    <property type="entry name" value="FhaB/CdiA-like_TPS"/>
</dbReference>
<dbReference type="PANTHER" id="PTHR34403:SF17">
    <property type="entry name" value="RETINITIS PIGMENTOSA 1-LIKE 1 PROTEIN-LIKE"/>
    <property type="match status" value="1"/>
</dbReference>
<feature type="compositionally biased region" description="Pro residues" evidence="1">
    <location>
        <begin position="901"/>
        <end position="921"/>
    </location>
</feature>
<feature type="domain" description="Filamentous haemagglutinin FhaB/tRNA nuclease CdiA-like TPS" evidence="2">
    <location>
        <begin position="62"/>
        <end position="182"/>
    </location>
</feature>
<feature type="compositionally biased region" description="Basic and acidic residues" evidence="1">
    <location>
        <begin position="866"/>
        <end position="894"/>
    </location>
</feature>
<dbReference type="InterPro" id="IPR012334">
    <property type="entry name" value="Pectin_lyas_fold"/>
</dbReference>
<feature type="region of interest" description="Disordered" evidence="1">
    <location>
        <begin position="228"/>
        <end position="256"/>
    </location>
</feature>
<dbReference type="SMART" id="SM00912">
    <property type="entry name" value="Haemagg_act"/>
    <property type="match status" value="1"/>
</dbReference>
<dbReference type="AlphaFoldDB" id="A0A0J6C1A8"/>
<feature type="compositionally biased region" description="Basic and acidic residues" evidence="1">
    <location>
        <begin position="985"/>
        <end position="998"/>
    </location>
</feature>
<dbReference type="EMBL" id="CP016440">
    <property type="protein sequence ID" value="ANY16046.1"/>
    <property type="molecule type" value="Genomic_DNA"/>
</dbReference>
<feature type="compositionally biased region" description="Acidic residues" evidence="1">
    <location>
        <begin position="850"/>
        <end position="864"/>
    </location>
</feature>
<dbReference type="PANTHER" id="PTHR34403">
    <property type="entry name" value="TOL-PAL SYSTEM PROTEIN TOLA"/>
    <property type="match status" value="1"/>
</dbReference>
<dbReference type="SUPFAM" id="SSF51126">
    <property type="entry name" value="Pectin lyase-like"/>
    <property type="match status" value="1"/>
</dbReference>
<dbReference type="InterPro" id="IPR011050">
    <property type="entry name" value="Pectin_lyase_fold/virulence"/>
</dbReference>
<accession>A0A0J6C1A8</accession>
<feature type="region of interest" description="Disordered" evidence="1">
    <location>
        <begin position="1"/>
        <end position="34"/>
    </location>
</feature>
<evidence type="ECO:0000313" key="5">
    <source>
        <dbReference type="Proteomes" id="UP000053096"/>
    </source>
</evidence>
<feature type="region of interest" description="Disordered" evidence="1">
    <location>
        <begin position="808"/>
        <end position="998"/>
    </location>
</feature>
<feature type="compositionally biased region" description="Pro residues" evidence="1">
    <location>
        <begin position="817"/>
        <end position="849"/>
    </location>
</feature>